<protein>
    <submittedName>
        <fullName evidence="2">Uncharacterized protein</fullName>
    </submittedName>
</protein>
<feature type="compositionally biased region" description="Low complexity" evidence="1">
    <location>
        <begin position="451"/>
        <end position="467"/>
    </location>
</feature>
<feature type="compositionally biased region" description="Acidic residues" evidence="1">
    <location>
        <begin position="259"/>
        <end position="288"/>
    </location>
</feature>
<organism evidence="2 3">
    <name type="scientific">Polyporus arcularius HHB13444</name>
    <dbReference type="NCBI Taxonomy" id="1314778"/>
    <lineage>
        <taxon>Eukaryota</taxon>
        <taxon>Fungi</taxon>
        <taxon>Dikarya</taxon>
        <taxon>Basidiomycota</taxon>
        <taxon>Agaricomycotina</taxon>
        <taxon>Agaricomycetes</taxon>
        <taxon>Polyporales</taxon>
        <taxon>Polyporaceae</taxon>
        <taxon>Polyporus</taxon>
    </lineage>
</organism>
<feature type="compositionally biased region" description="Basic and acidic residues" evidence="1">
    <location>
        <begin position="376"/>
        <end position="395"/>
    </location>
</feature>
<dbReference type="STRING" id="1314778.A0A5C3PZ90"/>
<feature type="compositionally biased region" description="Acidic residues" evidence="1">
    <location>
        <begin position="168"/>
        <end position="179"/>
    </location>
</feature>
<dbReference type="Proteomes" id="UP000308197">
    <property type="component" value="Unassembled WGS sequence"/>
</dbReference>
<feature type="compositionally biased region" description="Low complexity" evidence="1">
    <location>
        <begin position="324"/>
        <end position="338"/>
    </location>
</feature>
<sequence>MVVGKKSGKRTLAEVMEDDMAAQRTRQEAARANAAATDTATPRMPTTSKFFHGPQRSVSDPRGGRGWGRAVALAAAGAPMSQPVAGSSGLSRCEKENVPCQEEVRPEAVAGADEDVDVALDVCMGEPDAVAQEDGYVSPTESVAQWDSPDISSPLRPGAPKRRRAGERDEEDEEDEIDADVLSSSPVAQSRMRRLPAEIEGERFVIVPRALPLRPVVNTSFSSRIRRKSFGPKNMGIAADDAFGDGSGDEAGRGPDLQDVLDDYDWDEITSGGEDEDEAYEIADEDVIDSTASSTPGPITPATEDAEGAVLEESNSGELEDDVASAAAAESARNTTVAKGWWEKWARSGASTSAGRNHSDHNRPRPVPAVPFAPLRRRETTMTPDGRQRPPRDAQRPYSAPQVSKRKGFAQDDLRATGRRSLIFTSTEDVNVTPKAGGQPRPGASSGGPGSRTSSSGSRPGSGPRAALAEGKGRGTATAAELTRNRLEQFRWTPACR</sequence>
<reference evidence="2 3" key="1">
    <citation type="journal article" date="2019" name="Nat. Ecol. Evol.">
        <title>Megaphylogeny resolves global patterns of mushroom evolution.</title>
        <authorList>
            <person name="Varga T."/>
            <person name="Krizsan K."/>
            <person name="Foldi C."/>
            <person name="Dima B."/>
            <person name="Sanchez-Garcia M."/>
            <person name="Sanchez-Ramirez S."/>
            <person name="Szollosi G.J."/>
            <person name="Szarkandi J.G."/>
            <person name="Papp V."/>
            <person name="Albert L."/>
            <person name="Andreopoulos W."/>
            <person name="Angelini C."/>
            <person name="Antonin V."/>
            <person name="Barry K.W."/>
            <person name="Bougher N.L."/>
            <person name="Buchanan P."/>
            <person name="Buyck B."/>
            <person name="Bense V."/>
            <person name="Catcheside P."/>
            <person name="Chovatia M."/>
            <person name="Cooper J."/>
            <person name="Damon W."/>
            <person name="Desjardin D."/>
            <person name="Finy P."/>
            <person name="Geml J."/>
            <person name="Haridas S."/>
            <person name="Hughes K."/>
            <person name="Justo A."/>
            <person name="Karasinski D."/>
            <person name="Kautmanova I."/>
            <person name="Kiss B."/>
            <person name="Kocsube S."/>
            <person name="Kotiranta H."/>
            <person name="LaButti K.M."/>
            <person name="Lechner B.E."/>
            <person name="Liimatainen K."/>
            <person name="Lipzen A."/>
            <person name="Lukacs Z."/>
            <person name="Mihaltcheva S."/>
            <person name="Morgado L.N."/>
            <person name="Niskanen T."/>
            <person name="Noordeloos M.E."/>
            <person name="Ohm R.A."/>
            <person name="Ortiz-Santana B."/>
            <person name="Ovrebo C."/>
            <person name="Racz N."/>
            <person name="Riley R."/>
            <person name="Savchenko A."/>
            <person name="Shiryaev A."/>
            <person name="Soop K."/>
            <person name="Spirin V."/>
            <person name="Szebenyi C."/>
            <person name="Tomsovsky M."/>
            <person name="Tulloss R.E."/>
            <person name="Uehling J."/>
            <person name="Grigoriev I.V."/>
            <person name="Vagvolgyi C."/>
            <person name="Papp T."/>
            <person name="Martin F.M."/>
            <person name="Miettinen O."/>
            <person name="Hibbett D.S."/>
            <person name="Nagy L.G."/>
        </authorList>
    </citation>
    <scope>NUCLEOTIDE SEQUENCE [LARGE SCALE GENOMIC DNA]</scope>
    <source>
        <strain evidence="2 3">HHB13444</strain>
    </source>
</reference>
<feature type="region of interest" description="Disordered" evidence="1">
    <location>
        <begin position="130"/>
        <end position="193"/>
    </location>
</feature>
<feature type="region of interest" description="Disordered" evidence="1">
    <location>
        <begin position="21"/>
        <end position="66"/>
    </location>
</feature>
<dbReference type="EMBL" id="ML210983">
    <property type="protein sequence ID" value="TFK93370.1"/>
    <property type="molecule type" value="Genomic_DNA"/>
</dbReference>
<feature type="compositionally biased region" description="Low complexity" evidence="1">
    <location>
        <begin position="30"/>
        <end position="43"/>
    </location>
</feature>
<evidence type="ECO:0000313" key="3">
    <source>
        <dbReference type="Proteomes" id="UP000308197"/>
    </source>
</evidence>
<gene>
    <name evidence="2" type="ORF">K466DRAFT_581079</name>
</gene>
<evidence type="ECO:0000256" key="1">
    <source>
        <dbReference type="SAM" id="MobiDB-lite"/>
    </source>
</evidence>
<dbReference type="AlphaFoldDB" id="A0A5C3PZ90"/>
<dbReference type="InParanoid" id="A0A5C3PZ90"/>
<evidence type="ECO:0000313" key="2">
    <source>
        <dbReference type="EMBL" id="TFK93370.1"/>
    </source>
</evidence>
<accession>A0A5C3PZ90</accession>
<keyword evidence="3" id="KW-1185">Reference proteome</keyword>
<feature type="region of interest" description="Disordered" evidence="1">
    <location>
        <begin position="231"/>
        <end position="482"/>
    </location>
</feature>
<name>A0A5C3PZ90_9APHY</name>
<proteinExistence type="predicted"/>